<dbReference type="Pfam" id="PF00905">
    <property type="entry name" value="Transpeptidase"/>
    <property type="match status" value="1"/>
</dbReference>
<feature type="domain" description="Penicillin-binding protein transpeptidase" evidence="12">
    <location>
        <begin position="260"/>
        <end position="580"/>
    </location>
</feature>
<dbReference type="HOGENOM" id="CLU_009289_1_2_10"/>
<dbReference type="GO" id="GO:0016757">
    <property type="term" value="F:glycosyltransferase activity"/>
    <property type="evidence" value="ECO:0007669"/>
    <property type="project" value="UniProtKB-KW"/>
</dbReference>
<evidence type="ECO:0000256" key="2">
    <source>
        <dbReference type="ARBA" id="ARBA00004236"/>
    </source>
</evidence>
<evidence type="ECO:0000256" key="7">
    <source>
        <dbReference type="ARBA" id="ARBA00022984"/>
    </source>
</evidence>
<keyword evidence="8 11" id="KW-1133">Transmembrane helix</keyword>
<evidence type="ECO:0000259" key="12">
    <source>
        <dbReference type="Pfam" id="PF00905"/>
    </source>
</evidence>
<gene>
    <name evidence="14" type="ordered locus">Palpr_2060</name>
</gene>
<evidence type="ECO:0000256" key="6">
    <source>
        <dbReference type="ARBA" id="ARBA00022960"/>
    </source>
</evidence>
<keyword evidence="6" id="KW-0133">Cell shape</keyword>
<sequence length="612" mass="69310">MINDTLQNRRYVIGGIMTAVVILYILRLFSIQIIETKYKNGAESNAFLRKTQFPSRGLIYDRNHKLLVYNKPAYDITLIVREIHDLDTLAFCKALKIDKQFFINRIAEIKDYRKNPSYSSYTPQLFMTQLGIEDIATIQQSMYKYPGFYIQNRTLREYAYPNAAHVLGSIGEVSQKRIENDDYYKTGDYAGRDGIEYTYEEQLRGEKGVEILLRDAKGRIKGKYENGKEDVSPKAGENLTLTLDFQLQILAEKLLQGKIGSVVAIEPETGEILAMASNPTFNPGILVGRQRSKNYNSLLKDPTKPLMNRATQGQYSPGSAFKTLQALVCQQMGGITEHTLFSCNGPESSPVKCTHHHGSPVSLLSAVEQSCNPYFWNAFRATIEKNGYGPKNINFRTTYDEWVDRVKSFGLGEKFKDGDLYEQSRGYIPTQKFYNKVYRSEKGWRAITIRSNSIGQGEIMATPLQMANLMCAIANEGHYITPHLNKCDSMLKKIHQCKVDKKYFPVVFEGMWRVFEYGTARSSKIPGIDMCGKTGTVQNSHGKDHAFFVGFAPRVHPKIAIAVIVENAGFGNTFAAPIFSLLAEQYLKGKITRTELEEKTTNTVTNSYVQER</sequence>
<keyword evidence="10" id="KW-0961">Cell wall biogenesis/degradation</keyword>
<feature type="transmembrane region" description="Helical" evidence="11">
    <location>
        <begin position="12"/>
        <end position="30"/>
    </location>
</feature>
<evidence type="ECO:0000313" key="15">
    <source>
        <dbReference type="Proteomes" id="UP000008718"/>
    </source>
</evidence>
<dbReference type="Gene3D" id="3.90.1310.10">
    <property type="entry name" value="Penicillin-binding protein 2a (Domain 2)"/>
    <property type="match status" value="1"/>
</dbReference>
<dbReference type="InterPro" id="IPR005311">
    <property type="entry name" value="PBP_dimer"/>
</dbReference>
<reference key="1">
    <citation type="submission" date="2010-11" db="EMBL/GenBank/DDBJ databases">
        <title>The complete genome of Paludibacter propionicigenes DSM 17365.</title>
        <authorList>
            <consortium name="US DOE Joint Genome Institute (JGI-PGF)"/>
            <person name="Lucas S."/>
            <person name="Copeland A."/>
            <person name="Lapidus A."/>
            <person name="Bruce D."/>
            <person name="Goodwin L."/>
            <person name="Pitluck S."/>
            <person name="Kyrpides N."/>
            <person name="Mavromatis K."/>
            <person name="Ivanova N."/>
            <person name="Munk A.C."/>
            <person name="Brettin T."/>
            <person name="Detter J.C."/>
            <person name="Han C."/>
            <person name="Tapia R."/>
            <person name="Land M."/>
            <person name="Hauser L."/>
            <person name="Markowitz V."/>
            <person name="Cheng J.-F."/>
            <person name="Hugenholtz P."/>
            <person name="Woyke T."/>
            <person name="Wu D."/>
            <person name="Gronow S."/>
            <person name="Wellnitz S."/>
            <person name="Brambilla E."/>
            <person name="Klenk H.-P."/>
            <person name="Eisen J.A."/>
        </authorList>
    </citation>
    <scope>NUCLEOTIDE SEQUENCE</scope>
    <source>
        <strain>WB4</strain>
    </source>
</reference>
<accession>E4T653</accession>
<dbReference type="AlphaFoldDB" id="E4T653"/>
<dbReference type="GO" id="GO:0008658">
    <property type="term" value="F:penicillin binding"/>
    <property type="evidence" value="ECO:0007669"/>
    <property type="project" value="InterPro"/>
</dbReference>
<evidence type="ECO:0000256" key="4">
    <source>
        <dbReference type="ARBA" id="ARBA00022645"/>
    </source>
</evidence>
<dbReference type="PANTHER" id="PTHR30627:SF2">
    <property type="entry name" value="PEPTIDOGLYCAN D,D-TRANSPEPTIDASE MRDA"/>
    <property type="match status" value="1"/>
</dbReference>
<keyword evidence="15" id="KW-1185">Reference proteome</keyword>
<name>E4T653_PALPW</name>
<keyword evidence="9 11" id="KW-0472">Membrane</keyword>
<feature type="domain" description="Penicillin-binding protein dimerisation" evidence="13">
    <location>
        <begin position="53"/>
        <end position="222"/>
    </location>
</feature>
<dbReference type="EC" id="2.4.1.129" evidence="14"/>
<evidence type="ECO:0000256" key="5">
    <source>
        <dbReference type="ARBA" id="ARBA00022692"/>
    </source>
</evidence>
<evidence type="ECO:0000256" key="8">
    <source>
        <dbReference type="ARBA" id="ARBA00022989"/>
    </source>
</evidence>
<dbReference type="SUPFAM" id="SSF56519">
    <property type="entry name" value="Penicillin binding protein dimerisation domain"/>
    <property type="match status" value="1"/>
</dbReference>
<keyword evidence="3" id="KW-1003">Cell membrane</keyword>
<evidence type="ECO:0000256" key="1">
    <source>
        <dbReference type="ARBA" id="ARBA00004167"/>
    </source>
</evidence>
<dbReference type="GO" id="GO:0009252">
    <property type="term" value="P:peptidoglycan biosynthetic process"/>
    <property type="evidence" value="ECO:0007669"/>
    <property type="project" value="UniProtKB-KW"/>
</dbReference>
<dbReference type="PANTHER" id="PTHR30627">
    <property type="entry name" value="PEPTIDOGLYCAN D,D-TRANSPEPTIDASE"/>
    <property type="match status" value="1"/>
</dbReference>
<keyword evidence="7" id="KW-0573">Peptidoglycan synthesis</keyword>
<dbReference type="InterPro" id="IPR036138">
    <property type="entry name" value="PBP_dimer_sf"/>
</dbReference>
<dbReference type="Pfam" id="PF03717">
    <property type="entry name" value="PBP_dimer"/>
    <property type="match status" value="1"/>
</dbReference>
<dbReference type="InterPro" id="IPR050515">
    <property type="entry name" value="Beta-lactam/transpept"/>
</dbReference>
<comment type="subcellular location">
    <subcellularLocation>
        <location evidence="2">Cell membrane</location>
    </subcellularLocation>
    <subcellularLocation>
        <location evidence="1">Membrane</location>
        <topology evidence="1">Single-pass membrane protein</topology>
    </subcellularLocation>
</comment>
<dbReference type="eggNOG" id="COG0768">
    <property type="taxonomic scope" value="Bacteria"/>
</dbReference>
<dbReference type="GO" id="GO:0071972">
    <property type="term" value="F:peptidoglycan L,D-transpeptidase activity"/>
    <property type="evidence" value="ECO:0007669"/>
    <property type="project" value="TreeGrafter"/>
</dbReference>
<dbReference type="GO" id="GO:0005886">
    <property type="term" value="C:plasma membrane"/>
    <property type="evidence" value="ECO:0007669"/>
    <property type="project" value="UniProtKB-SubCell"/>
</dbReference>
<dbReference type="EMBL" id="CP002345">
    <property type="protein sequence ID" value="ADQ80197.1"/>
    <property type="molecule type" value="Genomic_DNA"/>
</dbReference>
<dbReference type="InterPro" id="IPR001460">
    <property type="entry name" value="PCN-bd_Tpept"/>
</dbReference>
<dbReference type="Gene3D" id="3.30.1390.30">
    <property type="entry name" value="Penicillin-binding protein 2a, domain 3"/>
    <property type="match status" value="1"/>
</dbReference>
<keyword evidence="14" id="KW-0808">Transferase</keyword>
<keyword evidence="4" id="KW-0378">Hydrolase</keyword>
<evidence type="ECO:0000313" key="14">
    <source>
        <dbReference type="EMBL" id="ADQ80197.1"/>
    </source>
</evidence>
<dbReference type="KEGG" id="ppn:Palpr_2060"/>
<dbReference type="STRING" id="694427.Palpr_2060"/>
<dbReference type="RefSeq" id="WP_013445566.1">
    <property type="nucleotide sequence ID" value="NC_014734.1"/>
</dbReference>
<evidence type="ECO:0000256" key="10">
    <source>
        <dbReference type="ARBA" id="ARBA00023316"/>
    </source>
</evidence>
<dbReference type="InterPro" id="IPR012338">
    <property type="entry name" value="Beta-lactam/transpept-like"/>
</dbReference>
<dbReference type="SUPFAM" id="SSF56601">
    <property type="entry name" value="beta-lactamase/transpeptidase-like"/>
    <property type="match status" value="1"/>
</dbReference>
<evidence type="ECO:0000256" key="3">
    <source>
        <dbReference type="ARBA" id="ARBA00022475"/>
    </source>
</evidence>
<evidence type="ECO:0000256" key="9">
    <source>
        <dbReference type="ARBA" id="ARBA00023136"/>
    </source>
</evidence>
<keyword evidence="4" id="KW-0121">Carboxypeptidase</keyword>
<evidence type="ECO:0000256" key="11">
    <source>
        <dbReference type="SAM" id="Phobius"/>
    </source>
</evidence>
<keyword evidence="5 11" id="KW-0812">Transmembrane</keyword>
<dbReference type="Proteomes" id="UP000008718">
    <property type="component" value="Chromosome"/>
</dbReference>
<keyword evidence="4" id="KW-0645">Protease</keyword>
<dbReference type="GO" id="GO:0008360">
    <property type="term" value="P:regulation of cell shape"/>
    <property type="evidence" value="ECO:0007669"/>
    <property type="project" value="UniProtKB-KW"/>
</dbReference>
<organism evidence="14 15">
    <name type="scientific">Paludibacter propionicigenes (strain DSM 17365 / JCM 13257 / WB4)</name>
    <dbReference type="NCBI Taxonomy" id="694427"/>
    <lineage>
        <taxon>Bacteria</taxon>
        <taxon>Pseudomonadati</taxon>
        <taxon>Bacteroidota</taxon>
        <taxon>Bacteroidia</taxon>
        <taxon>Bacteroidales</taxon>
        <taxon>Paludibacteraceae</taxon>
        <taxon>Paludibacter</taxon>
    </lineage>
</organism>
<dbReference type="GO" id="GO:0071555">
    <property type="term" value="P:cell wall organization"/>
    <property type="evidence" value="ECO:0007669"/>
    <property type="project" value="UniProtKB-KW"/>
</dbReference>
<dbReference type="OrthoDB" id="9766847at2"/>
<reference evidence="14 15" key="2">
    <citation type="journal article" date="2011" name="Stand. Genomic Sci.">
        <title>Complete genome sequence of Paludibacter propionicigenes type strain (WB4).</title>
        <authorList>
            <person name="Gronow S."/>
            <person name="Munk C."/>
            <person name="Lapidus A."/>
            <person name="Nolan M."/>
            <person name="Lucas S."/>
            <person name="Hammon N."/>
            <person name="Deshpande S."/>
            <person name="Cheng J.F."/>
            <person name="Tapia R."/>
            <person name="Han C."/>
            <person name="Goodwin L."/>
            <person name="Pitluck S."/>
            <person name="Liolios K."/>
            <person name="Ivanova N."/>
            <person name="Mavromatis K."/>
            <person name="Mikhailova N."/>
            <person name="Pati A."/>
            <person name="Chen A."/>
            <person name="Palaniappan K."/>
            <person name="Land M."/>
            <person name="Hauser L."/>
            <person name="Chang Y.J."/>
            <person name="Jeffries C.D."/>
            <person name="Brambilla E."/>
            <person name="Rohde M."/>
            <person name="Goker M."/>
            <person name="Detter J.C."/>
            <person name="Woyke T."/>
            <person name="Bristow J."/>
            <person name="Eisen J.A."/>
            <person name="Markowitz V."/>
            <person name="Hugenholtz P."/>
            <person name="Kyrpides N.C."/>
            <person name="Klenk H.P."/>
        </authorList>
    </citation>
    <scope>NUCLEOTIDE SEQUENCE [LARGE SCALE GENOMIC DNA]</scope>
    <source>
        <strain evidence="15">DSM 17365 / JCM 13257 / WB4</strain>
    </source>
</reference>
<dbReference type="Gene3D" id="3.40.710.10">
    <property type="entry name" value="DD-peptidase/beta-lactamase superfamily"/>
    <property type="match status" value="1"/>
</dbReference>
<protein>
    <submittedName>
        <fullName evidence="14">Peptidoglycan glycosyltransferase</fullName>
        <ecNumber evidence="14">2.4.1.129</ecNumber>
    </submittedName>
</protein>
<evidence type="ECO:0000259" key="13">
    <source>
        <dbReference type="Pfam" id="PF03717"/>
    </source>
</evidence>
<keyword evidence="14" id="KW-0328">Glycosyltransferase</keyword>
<proteinExistence type="predicted"/>